<proteinExistence type="predicted"/>
<evidence type="ECO:0000313" key="2">
    <source>
        <dbReference type="WBParaSite" id="nRc.2.0.1.t12984-RA"/>
    </source>
</evidence>
<dbReference type="WBParaSite" id="nRc.2.0.1.t12984-RA">
    <property type="protein sequence ID" value="nRc.2.0.1.t12984-RA"/>
    <property type="gene ID" value="nRc.2.0.1.g12984"/>
</dbReference>
<name>A0A915IGP6_ROMCU</name>
<protein>
    <submittedName>
        <fullName evidence="2">Uncharacterized protein</fullName>
    </submittedName>
</protein>
<sequence length="208" mass="23303">MQSTERNPTKEKFSFRSVGGYRRSFPTKLQFSFSTEIFKQKTIKNCTYGKKSQYLACCSMEEPLFNSGTTYSSSLGSSTCLALAISRKVGRNLRFEQKYIDYDFETIQKSTKNLNTSSPSSSCSTFGDHSSGLGSFSHLKHEYNISQRVDLTEKSSCCIIKQATLAASRTEIRSNETKKCVKDIHGIYLYNNSSISDKCSVADMTCDA</sequence>
<evidence type="ECO:0000313" key="1">
    <source>
        <dbReference type="Proteomes" id="UP000887565"/>
    </source>
</evidence>
<accession>A0A915IGP6</accession>
<organism evidence="1 2">
    <name type="scientific">Romanomermis culicivorax</name>
    <name type="common">Nematode worm</name>
    <dbReference type="NCBI Taxonomy" id="13658"/>
    <lineage>
        <taxon>Eukaryota</taxon>
        <taxon>Metazoa</taxon>
        <taxon>Ecdysozoa</taxon>
        <taxon>Nematoda</taxon>
        <taxon>Enoplea</taxon>
        <taxon>Dorylaimia</taxon>
        <taxon>Mermithida</taxon>
        <taxon>Mermithoidea</taxon>
        <taxon>Mermithidae</taxon>
        <taxon>Romanomermis</taxon>
    </lineage>
</organism>
<keyword evidence="1" id="KW-1185">Reference proteome</keyword>
<dbReference type="AlphaFoldDB" id="A0A915IGP6"/>
<dbReference type="Proteomes" id="UP000887565">
    <property type="component" value="Unplaced"/>
</dbReference>
<reference evidence="2" key="1">
    <citation type="submission" date="2022-11" db="UniProtKB">
        <authorList>
            <consortium name="WormBaseParasite"/>
        </authorList>
    </citation>
    <scope>IDENTIFICATION</scope>
</reference>